<evidence type="ECO:0000313" key="1">
    <source>
        <dbReference type="EMBL" id="BAD54104.1"/>
    </source>
</evidence>
<dbReference type="AlphaFoldDB" id="Q5Z7T7"/>
<dbReference type="Proteomes" id="UP000000763">
    <property type="component" value="Chromosome 6"/>
</dbReference>
<reference evidence="2" key="1">
    <citation type="journal article" date="2005" name="Nature">
        <title>The map-based sequence of the rice genome.</title>
        <authorList>
            <consortium name="International rice genome sequencing project (IRGSP)"/>
            <person name="Matsumoto T."/>
            <person name="Wu J."/>
            <person name="Kanamori H."/>
            <person name="Katayose Y."/>
            <person name="Fujisawa M."/>
            <person name="Namiki N."/>
            <person name="Mizuno H."/>
            <person name="Yamamoto K."/>
            <person name="Antonio B.A."/>
            <person name="Baba T."/>
            <person name="Sakata K."/>
            <person name="Nagamura Y."/>
            <person name="Aoki H."/>
            <person name="Arikawa K."/>
            <person name="Arita K."/>
            <person name="Bito T."/>
            <person name="Chiden Y."/>
            <person name="Fujitsuka N."/>
            <person name="Fukunaka R."/>
            <person name="Hamada M."/>
            <person name="Harada C."/>
            <person name="Hayashi A."/>
            <person name="Hijishita S."/>
            <person name="Honda M."/>
            <person name="Hosokawa S."/>
            <person name="Ichikawa Y."/>
            <person name="Idonuma A."/>
            <person name="Iijima M."/>
            <person name="Ikeda M."/>
            <person name="Ikeno M."/>
            <person name="Ito K."/>
            <person name="Ito S."/>
            <person name="Ito T."/>
            <person name="Ito Y."/>
            <person name="Ito Y."/>
            <person name="Iwabuchi A."/>
            <person name="Kamiya K."/>
            <person name="Karasawa W."/>
            <person name="Kurita K."/>
            <person name="Katagiri S."/>
            <person name="Kikuta A."/>
            <person name="Kobayashi H."/>
            <person name="Kobayashi N."/>
            <person name="Machita K."/>
            <person name="Maehara T."/>
            <person name="Masukawa M."/>
            <person name="Mizubayashi T."/>
            <person name="Mukai Y."/>
            <person name="Nagasaki H."/>
            <person name="Nagata Y."/>
            <person name="Naito S."/>
            <person name="Nakashima M."/>
            <person name="Nakama Y."/>
            <person name="Nakamichi Y."/>
            <person name="Nakamura M."/>
            <person name="Meguro A."/>
            <person name="Negishi M."/>
            <person name="Ohta I."/>
            <person name="Ohta T."/>
            <person name="Okamoto M."/>
            <person name="Ono N."/>
            <person name="Saji S."/>
            <person name="Sakaguchi M."/>
            <person name="Sakai K."/>
            <person name="Shibata M."/>
            <person name="Shimokawa T."/>
            <person name="Song J."/>
            <person name="Takazaki Y."/>
            <person name="Terasawa K."/>
            <person name="Tsugane M."/>
            <person name="Tsuji K."/>
            <person name="Ueda S."/>
            <person name="Waki K."/>
            <person name="Yamagata H."/>
            <person name="Yamamoto M."/>
            <person name="Yamamoto S."/>
            <person name="Yamane H."/>
            <person name="Yoshiki S."/>
            <person name="Yoshihara R."/>
            <person name="Yukawa K."/>
            <person name="Zhong H."/>
            <person name="Yano M."/>
            <person name="Yuan Q."/>
            <person name="Ouyang S."/>
            <person name="Liu J."/>
            <person name="Jones K.M."/>
            <person name="Gansberger K."/>
            <person name="Moffat K."/>
            <person name="Hill J."/>
            <person name="Bera J."/>
            <person name="Fadrosh D."/>
            <person name="Jin S."/>
            <person name="Johri S."/>
            <person name="Kim M."/>
            <person name="Overton L."/>
            <person name="Reardon M."/>
            <person name="Tsitrin T."/>
            <person name="Vuong H."/>
            <person name="Weaver B."/>
            <person name="Ciecko A."/>
            <person name="Tallon L."/>
            <person name="Jackson J."/>
            <person name="Pai G."/>
            <person name="Aken S.V."/>
            <person name="Utterback T."/>
            <person name="Reidmuller S."/>
            <person name="Feldblyum T."/>
            <person name="Hsiao J."/>
            <person name="Zismann V."/>
            <person name="Iobst S."/>
            <person name="de Vazeille A.R."/>
            <person name="Buell C.R."/>
            <person name="Ying K."/>
            <person name="Li Y."/>
            <person name="Lu T."/>
            <person name="Huang Y."/>
            <person name="Zhao Q."/>
            <person name="Feng Q."/>
            <person name="Zhang L."/>
            <person name="Zhu J."/>
            <person name="Weng Q."/>
            <person name="Mu J."/>
            <person name="Lu Y."/>
            <person name="Fan D."/>
            <person name="Liu Y."/>
            <person name="Guan J."/>
            <person name="Zhang Y."/>
            <person name="Yu S."/>
            <person name="Liu X."/>
            <person name="Zhang Y."/>
            <person name="Hong G."/>
            <person name="Han B."/>
            <person name="Choisne N."/>
            <person name="Demange N."/>
            <person name="Orjeda G."/>
            <person name="Samain S."/>
            <person name="Cattolico L."/>
            <person name="Pelletier E."/>
            <person name="Couloux A."/>
            <person name="Segurens B."/>
            <person name="Wincker P."/>
            <person name="D'Hont A."/>
            <person name="Scarpelli C."/>
            <person name="Weissenbach J."/>
            <person name="Salanoubat M."/>
            <person name="Quetier F."/>
            <person name="Yu Y."/>
            <person name="Kim H.R."/>
            <person name="Rambo T."/>
            <person name="Currie J."/>
            <person name="Collura K."/>
            <person name="Luo M."/>
            <person name="Yang T."/>
            <person name="Ammiraju J.S.S."/>
            <person name="Engler F."/>
            <person name="Soderlund C."/>
            <person name="Wing R.A."/>
            <person name="Palmer L.E."/>
            <person name="de la Bastide M."/>
            <person name="Spiegel L."/>
            <person name="Nascimento L."/>
            <person name="Zutavern T."/>
            <person name="O'Shaughnessy A."/>
            <person name="Dike S."/>
            <person name="Dedhia N."/>
            <person name="Preston R."/>
            <person name="Balija V."/>
            <person name="McCombie W.R."/>
            <person name="Chow T."/>
            <person name="Chen H."/>
            <person name="Chung M."/>
            <person name="Chen C."/>
            <person name="Shaw J."/>
            <person name="Wu H."/>
            <person name="Hsiao K."/>
            <person name="Chao Y."/>
            <person name="Chu M."/>
            <person name="Cheng C."/>
            <person name="Hour A."/>
            <person name="Lee P."/>
            <person name="Lin S."/>
            <person name="Lin Y."/>
            <person name="Liou J."/>
            <person name="Liu S."/>
            <person name="Hsing Y."/>
            <person name="Raghuvanshi S."/>
            <person name="Mohanty A."/>
            <person name="Bharti A.K."/>
            <person name="Gaur A."/>
            <person name="Gupta V."/>
            <person name="Kumar D."/>
            <person name="Ravi V."/>
            <person name="Vij S."/>
            <person name="Kapur A."/>
            <person name="Khurana P."/>
            <person name="Khurana P."/>
            <person name="Khurana J.P."/>
            <person name="Tyagi A.K."/>
            <person name="Gaikwad K."/>
            <person name="Singh A."/>
            <person name="Dalal V."/>
            <person name="Srivastava S."/>
            <person name="Dixit A."/>
            <person name="Pal A.K."/>
            <person name="Ghazi I.A."/>
            <person name="Yadav M."/>
            <person name="Pandit A."/>
            <person name="Bhargava A."/>
            <person name="Sureshbabu K."/>
            <person name="Batra K."/>
            <person name="Sharma T.R."/>
            <person name="Mohapatra T."/>
            <person name="Singh N.K."/>
            <person name="Messing J."/>
            <person name="Nelson A.B."/>
            <person name="Fuks G."/>
            <person name="Kavchok S."/>
            <person name="Keizer G."/>
            <person name="Linton E."/>
            <person name="Llaca V."/>
            <person name="Song R."/>
            <person name="Tanyolac B."/>
            <person name="Young S."/>
            <person name="Ho-Il K."/>
            <person name="Hahn J.H."/>
            <person name="Sangsakoo G."/>
            <person name="Vanavichit A."/>
            <person name="de Mattos Luiz.A.T."/>
            <person name="Zimmer P.D."/>
            <person name="Malone G."/>
            <person name="Dellagostin O."/>
            <person name="de Oliveira A.C."/>
            <person name="Bevan M."/>
            <person name="Bancroft I."/>
            <person name="Minx P."/>
            <person name="Cordum H."/>
            <person name="Wilson R."/>
            <person name="Cheng Z."/>
            <person name="Jin W."/>
            <person name="Jiang J."/>
            <person name="Leong S.A."/>
            <person name="Iwama H."/>
            <person name="Gojobori T."/>
            <person name="Itoh T."/>
            <person name="Niimura Y."/>
            <person name="Fujii Y."/>
            <person name="Habara T."/>
            <person name="Sakai H."/>
            <person name="Sato Y."/>
            <person name="Wilson G."/>
            <person name="Kumar K."/>
            <person name="McCouch S."/>
            <person name="Juretic N."/>
            <person name="Hoen D."/>
            <person name="Wright S."/>
            <person name="Bruskiewich R."/>
            <person name="Bureau T."/>
            <person name="Miyao A."/>
            <person name="Hirochika H."/>
            <person name="Nishikawa T."/>
            <person name="Kadowaki K."/>
            <person name="Sugiura M."/>
            <person name="Burr B."/>
            <person name="Sasaki T."/>
        </authorList>
    </citation>
    <scope>NUCLEOTIDE SEQUENCE [LARGE SCALE GENOMIC DNA]</scope>
    <source>
        <strain evidence="2">cv. Nipponbare</strain>
    </source>
</reference>
<gene>
    <name evidence="1" type="primary">OJ1136_F03.13</name>
</gene>
<reference evidence="2" key="2">
    <citation type="journal article" date="2008" name="Nucleic Acids Res.">
        <title>The rice annotation project database (RAP-DB): 2008 update.</title>
        <authorList>
            <consortium name="The rice annotation project (RAP)"/>
        </authorList>
    </citation>
    <scope>GENOME REANNOTATION</scope>
    <source>
        <strain evidence="2">cv. Nipponbare</strain>
    </source>
</reference>
<sequence length="58" mass="5867">MNTLHRGGTMVHDTSRGTAAELKSPIGALHGKGVQTIANVSLIFEAARPAATSAGPPT</sequence>
<organism evidence="1 2">
    <name type="scientific">Oryza sativa subsp. japonica</name>
    <name type="common">Rice</name>
    <dbReference type="NCBI Taxonomy" id="39947"/>
    <lineage>
        <taxon>Eukaryota</taxon>
        <taxon>Viridiplantae</taxon>
        <taxon>Streptophyta</taxon>
        <taxon>Embryophyta</taxon>
        <taxon>Tracheophyta</taxon>
        <taxon>Spermatophyta</taxon>
        <taxon>Magnoliopsida</taxon>
        <taxon>Liliopsida</taxon>
        <taxon>Poales</taxon>
        <taxon>Poaceae</taxon>
        <taxon>BOP clade</taxon>
        <taxon>Oryzoideae</taxon>
        <taxon>Oryzeae</taxon>
        <taxon>Oryzinae</taxon>
        <taxon>Oryza</taxon>
        <taxon>Oryza sativa</taxon>
    </lineage>
</organism>
<accession>Q5Z7T7</accession>
<dbReference type="EMBL" id="AP004678">
    <property type="protein sequence ID" value="BAD54104.1"/>
    <property type="molecule type" value="Genomic_DNA"/>
</dbReference>
<name>Q5Z7T7_ORYSJ</name>
<evidence type="ECO:0000313" key="2">
    <source>
        <dbReference type="Proteomes" id="UP000000763"/>
    </source>
</evidence>
<proteinExistence type="predicted"/>
<protein>
    <submittedName>
        <fullName evidence="1">Uncharacterized protein</fullName>
    </submittedName>
</protein>